<dbReference type="STRING" id="1122244.GCA_000426885_00025"/>
<evidence type="ECO:0000313" key="3">
    <source>
        <dbReference type="Proteomes" id="UP000254065"/>
    </source>
</evidence>
<dbReference type="EMBL" id="UGQB01000004">
    <property type="protein sequence ID" value="STZ08585.1"/>
    <property type="molecule type" value="Genomic_DNA"/>
</dbReference>
<organism evidence="2 3">
    <name type="scientific">Moraxella caprae</name>
    <dbReference type="NCBI Taxonomy" id="90240"/>
    <lineage>
        <taxon>Bacteria</taxon>
        <taxon>Pseudomonadati</taxon>
        <taxon>Pseudomonadota</taxon>
        <taxon>Gammaproteobacteria</taxon>
        <taxon>Moraxellales</taxon>
        <taxon>Moraxellaceae</taxon>
        <taxon>Moraxella</taxon>
    </lineage>
</organism>
<sequence length="112" mass="12797">MMIFKLELYQLITLALTIGGTLWGVGKAFFNRVETSIKEKDETLAKALSSLGEKLDKESEAIRQLDREILKLKAELPREYVSKDDFIRSFTVVEAKIDAVQTTLTHLHNKEK</sequence>
<feature type="coiled-coil region" evidence="1">
    <location>
        <begin position="48"/>
        <end position="75"/>
    </location>
</feature>
<accession>A0A378R071</accession>
<gene>
    <name evidence="2" type="ORF">NCTC12877_01589</name>
</gene>
<keyword evidence="3" id="KW-1185">Reference proteome</keyword>
<name>A0A378R071_9GAMM</name>
<evidence type="ECO:0000313" key="2">
    <source>
        <dbReference type="EMBL" id="STZ08585.1"/>
    </source>
</evidence>
<protein>
    <submittedName>
        <fullName evidence="2">Uncharacterized protein</fullName>
    </submittedName>
</protein>
<keyword evidence="1" id="KW-0175">Coiled coil</keyword>
<evidence type="ECO:0000256" key="1">
    <source>
        <dbReference type="SAM" id="Coils"/>
    </source>
</evidence>
<dbReference type="AlphaFoldDB" id="A0A378R071"/>
<proteinExistence type="predicted"/>
<reference evidence="2 3" key="1">
    <citation type="submission" date="2018-06" db="EMBL/GenBank/DDBJ databases">
        <authorList>
            <consortium name="Pathogen Informatics"/>
            <person name="Doyle S."/>
        </authorList>
    </citation>
    <scope>NUCLEOTIDE SEQUENCE [LARGE SCALE GENOMIC DNA]</scope>
    <source>
        <strain evidence="2 3">NCTC12877</strain>
    </source>
</reference>
<dbReference type="Proteomes" id="UP000254065">
    <property type="component" value="Unassembled WGS sequence"/>
</dbReference>